<reference evidence="2 3" key="1">
    <citation type="submission" date="2015-12" db="EMBL/GenBank/DDBJ databases">
        <title>Draft genome sequence of Moniliophthora roreri, the causal agent of frosty pod rot of cacao.</title>
        <authorList>
            <person name="Aime M.C."/>
            <person name="Diaz-Valderrama J.R."/>
            <person name="Kijpornyongpan T."/>
            <person name="Phillips-Mora W."/>
        </authorList>
    </citation>
    <scope>NUCLEOTIDE SEQUENCE [LARGE SCALE GENOMIC DNA]</scope>
    <source>
        <strain evidence="2 3">MCA 2952</strain>
    </source>
</reference>
<feature type="signal peptide" evidence="1">
    <location>
        <begin position="1"/>
        <end position="22"/>
    </location>
</feature>
<keyword evidence="1" id="KW-0732">Signal</keyword>
<dbReference type="Proteomes" id="UP000054988">
    <property type="component" value="Unassembled WGS sequence"/>
</dbReference>
<evidence type="ECO:0000256" key="1">
    <source>
        <dbReference type="SAM" id="SignalP"/>
    </source>
</evidence>
<name>A0A0W0FDM3_MONRR</name>
<gene>
    <name evidence="2" type="ORF">WG66_12971</name>
</gene>
<evidence type="ECO:0000313" key="3">
    <source>
        <dbReference type="Proteomes" id="UP000054988"/>
    </source>
</evidence>
<evidence type="ECO:0000313" key="2">
    <source>
        <dbReference type="EMBL" id="KTB34448.1"/>
    </source>
</evidence>
<feature type="chain" id="PRO_5006901694" description="Late embryogenesis abundant protein LEA-2 subgroup domain-containing protein" evidence="1">
    <location>
        <begin position="23"/>
        <end position="175"/>
    </location>
</feature>
<accession>A0A0W0FDM3</accession>
<evidence type="ECO:0008006" key="4">
    <source>
        <dbReference type="Google" id="ProtNLM"/>
    </source>
</evidence>
<dbReference type="EMBL" id="LATX01002076">
    <property type="protein sequence ID" value="KTB34448.1"/>
    <property type="molecule type" value="Genomic_DNA"/>
</dbReference>
<protein>
    <recommendedName>
        <fullName evidence="4">Late embryogenesis abundant protein LEA-2 subgroup domain-containing protein</fullName>
    </recommendedName>
</protein>
<proteinExistence type="predicted"/>
<comment type="caution">
    <text evidence="2">The sequence shown here is derived from an EMBL/GenBank/DDBJ whole genome shotgun (WGS) entry which is preliminary data.</text>
</comment>
<organism evidence="2 3">
    <name type="scientific">Moniliophthora roreri</name>
    <name type="common">Frosty pod rot fungus</name>
    <name type="synonym">Monilia roreri</name>
    <dbReference type="NCBI Taxonomy" id="221103"/>
    <lineage>
        <taxon>Eukaryota</taxon>
        <taxon>Fungi</taxon>
        <taxon>Dikarya</taxon>
        <taxon>Basidiomycota</taxon>
        <taxon>Agaricomycotina</taxon>
        <taxon>Agaricomycetes</taxon>
        <taxon>Agaricomycetidae</taxon>
        <taxon>Agaricales</taxon>
        <taxon>Marasmiineae</taxon>
        <taxon>Marasmiaceae</taxon>
        <taxon>Moniliophthora</taxon>
    </lineage>
</organism>
<dbReference type="AlphaFoldDB" id="A0A0W0FDM3"/>
<sequence length="175" mass="18458">MLNRFPVAFIACFGLLIVGILSSPVSTDARPAELGGLSIGDVTNALQIGWLEHIDVFLTQTSLQKNLVDVDLTVKNPLIVEFTVESISAKGGLNGTNYLAIDNKFNSPVVVPSLAEKTLTRIIDGFLNQTQIGLLVETGTLDVQADIVVRAGTINGIGGIRLSINGLKQSGISTA</sequence>